<dbReference type="Proteomes" id="UP000030361">
    <property type="component" value="Chromosome"/>
</dbReference>
<dbReference type="AlphaFoldDB" id="A0A1S6QGN0"/>
<keyword evidence="1" id="KW-0472">Membrane</keyword>
<dbReference type="RefSeq" id="WP_035165974.1">
    <property type="nucleotide sequence ID" value="NZ_CP018906.1"/>
</dbReference>
<evidence type="ECO:0000313" key="3">
    <source>
        <dbReference type="Proteomes" id="UP000030361"/>
    </source>
</evidence>
<feature type="transmembrane region" description="Helical" evidence="1">
    <location>
        <begin position="70"/>
        <end position="92"/>
    </location>
</feature>
<accession>A0A1S6QGN0</accession>
<dbReference type="OrthoDB" id="2298855at2"/>
<evidence type="ECO:0000256" key="1">
    <source>
        <dbReference type="SAM" id="Phobius"/>
    </source>
</evidence>
<evidence type="ECO:0000313" key="2">
    <source>
        <dbReference type="EMBL" id="AQW20767.1"/>
    </source>
</evidence>
<sequence length="103" mass="11341">MVLLAIILDILSVGNYFFQLTVGPHTGVAYWLGTILQIIFAVILLLFAITYKGKKNIDVKVPGYKNDVPTLRYSIIMASLILNIPVIFLYVLNLTGAPIIFGG</sequence>
<keyword evidence="1" id="KW-1133">Transmembrane helix</keyword>
<gene>
    <name evidence="2" type="ORF">PL11_001970</name>
</gene>
<organism evidence="2 3">
    <name type="scientific">Lentilactobacillus curieae</name>
    <dbReference type="NCBI Taxonomy" id="1138822"/>
    <lineage>
        <taxon>Bacteria</taxon>
        <taxon>Bacillati</taxon>
        <taxon>Bacillota</taxon>
        <taxon>Bacilli</taxon>
        <taxon>Lactobacillales</taxon>
        <taxon>Lactobacillaceae</taxon>
        <taxon>Lentilactobacillus</taxon>
    </lineage>
</organism>
<feature type="transmembrane region" description="Helical" evidence="1">
    <location>
        <begin position="28"/>
        <end position="49"/>
    </location>
</feature>
<proteinExistence type="predicted"/>
<reference evidence="2 3" key="1">
    <citation type="journal article" date="2015" name="Genome Announc.">
        <title>Genome Sequence of Lactobacillus curieae CCTCC M 2011381T, a Novel Producer of Gamma-aminobutyric Acid.</title>
        <authorList>
            <person name="Wang Y."/>
            <person name="Wang Y."/>
            <person name="Lang C."/>
            <person name="Wei D."/>
            <person name="Xu P."/>
            <person name="Xie J."/>
        </authorList>
    </citation>
    <scope>NUCLEOTIDE SEQUENCE [LARGE SCALE GENOMIC DNA]</scope>
    <source>
        <strain evidence="2 3">CCTCC M 2011381</strain>
    </source>
</reference>
<protein>
    <submittedName>
        <fullName evidence="2">Uncharacterized protein</fullName>
    </submittedName>
</protein>
<keyword evidence="1" id="KW-0812">Transmembrane</keyword>
<dbReference type="EMBL" id="CP018906">
    <property type="protein sequence ID" value="AQW20767.1"/>
    <property type="molecule type" value="Genomic_DNA"/>
</dbReference>
<name>A0A1S6QGN0_9LACO</name>
<dbReference type="KEGG" id="lcu:PL11_001970"/>
<keyword evidence="3" id="KW-1185">Reference proteome</keyword>